<keyword evidence="1" id="KW-0732">Signal</keyword>
<evidence type="ECO:0000313" key="3">
    <source>
        <dbReference type="Proteomes" id="UP001589733"/>
    </source>
</evidence>
<gene>
    <name evidence="2" type="ORF">ACFFLM_24970</name>
</gene>
<dbReference type="EMBL" id="JBHLYR010000084">
    <property type="protein sequence ID" value="MFB9995203.1"/>
    <property type="molecule type" value="Genomic_DNA"/>
</dbReference>
<evidence type="ECO:0008006" key="4">
    <source>
        <dbReference type="Google" id="ProtNLM"/>
    </source>
</evidence>
<sequence>MRFLLPTLALAAGLASAQAATPAPLNGIWKLTRLTGQVMSDLALPSVQLVIVGGQVRGDIGCGAYAGTIRASHNSLALQVAPLPPRPNERCLYAQSGPFHAALNASTGYLISSDTRQLVLFSKTTRLTFERIGYITPVKP</sequence>
<feature type="signal peptide" evidence="1">
    <location>
        <begin position="1"/>
        <end position="19"/>
    </location>
</feature>
<reference evidence="2 3" key="1">
    <citation type="submission" date="2024-09" db="EMBL/GenBank/DDBJ databases">
        <authorList>
            <person name="Sun Q."/>
            <person name="Mori K."/>
        </authorList>
    </citation>
    <scope>NUCLEOTIDE SEQUENCE [LARGE SCALE GENOMIC DNA]</scope>
    <source>
        <strain evidence="2 3">JCM 13503</strain>
    </source>
</reference>
<dbReference type="Proteomes" id="UP001589733">
    <property type="component" value="Unassembled WGS sequence"/>
</dbReference>
<evidence type="ECO:0000256" key="1">
    <source>
        <dbReference type="SAM" id="SignalP"/>
    </source>
</evidence>
<accession>A0ABV6B616</accession>
<name>A0ABV6B616_9DEIO</name>
<organism evidence="2 3">
    <name type="scientific">Deinococcus oregonensis</name>
    <dbReference type="NCBI Taxonomy" id="1805970"/>
    <lineage>
        <taxon>Bacteria</taxon>
        <taxon>Thermotogati</taxon>
        <taxon>Deinococcota</taxon>
        <taxon>Deinococci</taxon>
        <taxon>Deinococcales</taxon>
        <taxon>Deinococcaceae</taxon>
        <taxon>Deinococcus</taxon>
    </lineage>
</organism>
<comment type="caution">
    <text evidence="2">The sequence shown here is derived from an EMBL/GenBank/DDBJ whole genome shotgun (WGS) entry which is preliminary data.</text>
</comment>
<keyword evidence="3" id="KW-1185">Reference proteome</keyword>
<protein>
    <recommendedName>
        <fullName evidence="4">META domain-containing protein</fullName>
    </recommendedName>
</protein>
<proteinExistence type="predicted"/>
<feature type="chain" id="PRO_5046515762" description="META domain-containing protein" evidence="1">
    <location>
        <begin position="20"/>
        <end position="140"/>
    </location>
</feature>
<dbReference type="RefSeq" id="WP_380016912.1">
    <property type="nucleotide sequence ID" value="NZ_JBHLYR010000084.1"/>
</dbReference>
<evidence type="ECO:0000313" key="2">
    <source>
        <dbReference type="EMBL" id="MFB9995203.1"/>
    </source>
</evidence>